<evidence type="ECO:0000313" key="2">
    <source>
        <dbReference type="Proteomes" id="UP000538507"/>
    </source>
</evidence>
<comment type="caution">
    <text evidence="1">The sequence shown here is derived from an EMBL/GenBank/DDBJ whole genome shotgun (WGS) entry which is preliminary data.</text>
</comment>
<sequence length="88" mass="9464">MEKSIFSLISKTWSQASMGTVAVASPPSFLCLSQESRAPKSLGAGDLTLPSYESFPAPTRGGWIPVTSTGMREYEATTLPFVILEGHR</sequence>
<evidence type="ECO:0000313" key="1">
    <source>
        <dbReference type="EMBL" id="MBB4291069.1"/>
    </source>
</evidence>
<proteinExistence type="predicted"/>
<dbReference type="Proteomes" id="UP000538507">
    <property type="component" value="Unassembled WGS sequence"/>
</dbReference>
<dbReference type="AlphaFoldDB" id="A0AAE2MKR7"/>
<reference evidence="1 2" key="1">
    <citation type="submission" date="2020-08" db="EMBL/GenBank/DDBJ databases">
        <title>Genomic Encyclopedia of Type Strains, Phase IV (KMG-V): Genome sequencing to study the core and pangenomes of soil and plant-associated prokaryotes.</title>
        <authorList>
            <person name="Whitman W."/>
        </authorList>
    </citation>
    <scope>NUCLEOTIDE SEQUENCE [LARGE SCALE GENOMIC DNA]</scope>
    <source>
        <strain evidence="1 2">SEMIA 415</strain>
    </source>
</reference>
<organism evidence="1 2">
    <name type="scientific">Rhizobium leguminosarum</name>
    <dbReference type="NCBI Taxonomy" id="384"/>
    <lineage>
        <taxon>Bacteria</taxon>
        <taxon>Pseudomonadati</taxon>
        <taxon>Pseudomonadota</taxon>
        <taxon>Alphaproteobacteria</taxon>
        <taxon>Hyphomicrobiales</taxon>
        <taxon>Rhizobiaceae</taxon>
        <taxon>Rhizobium/Agrobacterium group</taxon>
        <taxon>Rhizobium</taxon>
    </lineage>
</organism>
<accession>A0AAE2MKR7</accession>
<name>A0AAE2MKR7_RHILE</name>
<gene>
    <name evidence="1" type="ORF">GGE16_003128</name>
</gene>
<protein>
    <submittedName>
        <fullName evidence="1">Uncharacterized protein</fullName>
    </submittedName>
</protein>
<dbReference type="EMBL" id="JACIGO010000003">
    <property type="protein sequence ID" value="MBB4291069.1"/>
    <property type="molecule type" value="Genomic_DNA"/>
</dbReference>